<feature type="binding site" evidence="7">
    <location>
        <position position="58"/>
    </location>
    <ligand>
        <name>Zn(2+)</name>
        <dbReference type="ChEBI" id="CHEBI:29105"/>
        <label>2</label>
    </ligand>
</feature>
<dbReference type="InterPro" id="IPR032282">
    <property type="entry name" value="HAGH_C"/>
</dbReference>
<dbReference type="HAMAP" id="MF_01374">
    <property type="entry name" value="Glyoxalase_2"/>
    <property type="match status" value="1"/>
</dbReference>
<reference evidence="9" key="1">
    <citation type="submission" date="2017-02" db="EMBL/GenBank/DDBJ databases">
        <title>Draft Genome Sequence of the Salt Water Bacterium Oceanospirillum linum ATCC 11336.</title>
        <authorList>
            <person name="Trachtenberg A.M."/>
            <person name="Carney J.G."/>
            <person name="Linnane J.D."/>
            <person name="Rheaume B.A."/>
            <person name="Pitts N.L."/>
            <person name="Mykles D.L."/>
            <person name="Maclea K.S."/>
        </authorList>
    </citation>
    <scope>NUCLEOTIDE SEQUENCE [LARGE SCALE GENOMIC DNA]</scope>
    <source>
        <strain evidence="9">ATCC 11336</strain>
    </source>
</reference>
<dbReference type="Gene3D" id="3.60.15.10">
    <property type="entry name" value="Ribonuclease Z/Hydroxyacylglutathione hydrolase-like"/>
    <property type="match status" value="1"/>
</dbReference>
<comment type="pathway">
    <text evidence="2 7">Secondary metabolite metabolism; methylglyoxal degradation; (R)-lactate from methylglyoxal: step 2/2.</text>
</comment>
<dbReference type="RefSeq" id="WP_078318977.1">
    <property type="nucleotide sequence ID" value="NZ_FXTS01000002.1"/>
</dbReference>
<accession>A0A1T1HCQ8</accession>
<evidence type="ECO:0000313" key="10">
    <source>
        <dbReference type="Proteomes" id="UP000190064"/>
    </source>
</evidence>
<dbReference type="InterPro" id="IPR001279">
    <property type="entry name" value="Metallo-B-lactamas"/>
</dbReference>
<comment type="function">
    <text evidence="7">Thiolesterase that catalyzes the hydrolysis of S-D-lactoyl-glutathione to form glutathione and D-lactic acid.</text>
</comment>
<dbReference type="AlphaFoldDB" id="A0A1T1HCQ8"/>
<comment type="catalytic activity">
    <reaction evidence="1 7">
        <text>an S-(2-hydroxyacyl)glutathione + H2O = a 2-hydroxy carboxylate + glutathione + H(+)</text>
        <dbReference type="Rhea" id="RHEA:21864"/>
        <dbReference type="ChEBI" id="CHEBI:15377"/>
        <dbReference type="ChEBI" id="CHEBI:15378"/>
        <dbReference type="ChEBI" id="CHEBI:57925"/>
        <dbReference type="ChEBI" id="CHEBI:58896"/>
        <dbReference type="ChEBI" id="CHEBI:71261"/>
        <dbReference type="EC" id="3.1.2.6"/>
    </reaction>
</comment>
<feature type="binding site" evidence="7">
    <location>
        <position position="54"/>
    </location>
    <ligand>
        <name>Zn(2+)</name>
        <dbReference type="ChEBI" id="CHEBI:29105"/>
        <label>1</label>
    </ligand>
</feature>
<keyword evidence="6 7" id="KW-0862">Zinc</keyword>
<sequence>MLKIKPIPAFNDNYIWLLTNNKSEAWVVDPGDALPVIDHLNDEKLRLKGILITHHHKDHTGGVNQLKQTYDVQAYGADVAHCTDKVLGEDETLDVLGSCFRTLSIPGHTLDHVGFYSEEEQVLFCGDTLFFAGCGRIFEGTPEQMYTSLMKLAALPDETLVYPTHEYTQANLKFAAAVEPDSPYVLKASREADRVRNSNLPTLPTTIGDEKCHNPFLRSHQPPVIAAATEQSGTLVVDPVKVFTAIRQWKNCF</sequence>
<dbReference type="EMBL" id="MTSD02000002">
    <property type="protein sequence ID" value="OOV87641.1"/>
    <property type="molecule type" value="Genomic_DNA"/>
</dbReference>
<feature type="binding site" evidence="7">
    <location>
        <position position="56"/>
    </location>
    <ligand>
        <name>Zn(2+)</name>
        <dbReference type="ChEBI" id="CHEBI:29105"/>
        <label>1</label>
    </ligand>
</feature>
<comment type="caution">
    <text evidence="9">The sequence shown here is derived from an EMBL/GenBank/DDBJ whole genome shotgun (WGS) entry which is preliminary data.</text>
</comment>
<evidence type="ECO:0000256" key="1">
    <source>
        <dbReference type="ARBA" id="ARBA00001623"/>
    </source>
</evidence>
<dbReference type="GO" id="GO:0019243">
    <property type="term" value="P:methylglyoxal catabolic process to D-lactate via S-lactoyl-glutathione"/>
    <property type="evidence" value="ECO:0007669"/>
    <property type="project" value="UniProtKB-UniRule"/>
</dbReference>
<dbReference type="UniPathway" id="UPA00619">
    <property type="reaction ID" value="UER00676"/>
</dbReference>
<evidence type="ECO:0000313" key="9">
    <source>
        <dbReference type="EMBL" id="OOV87641.1"/>
    </source>
</evidence>
<feature type="binding site" evidence="7">
    <location>
        <position position="127"/>
    </location>
    <ligand>
        <name>Zn(2+)</name>
        <dbReference type="ChEBI" id="CHEBI:29105"/>
        <label>1</label>
    </ligand>
</feature>
<dbReference type="PANTHER" id="PTHR43705:SF1">
    <property type="entry name" value="HYDROXYACYLGLUTATHIONE HYDROLASE GLOB"/>
    <property type="match status" value="1"/>
</dbReference>
<comment type="subunit">
    <text evidence="7">Monomer.</text>
</comment>
<dbReference type="Pfam" id="PF16123">
    <property type="entry name" value="HAGH_C"/>
    <property type="match status" value="1"/>
</dbReference>
<dbReference type="InterPro" id="IPR036866">
    <property type="entry name" value="RibonucZ/Hydroxyglut_hydro"/>
</dbReference>
<dbReference type="GO" id="GO:0046872">
    <property type="term" value="F:metal ion binding"/>
    <property type="evidence" value="ECO:0007669"/>
    <property type="project" value="UniProtKB-KW"/>
</dbReference>
<name>A0A1T1HCQ8_OCELI</name>
<evidence type="ECO:0000256" key="6">
    <source>
        <dbReference type="ARBA" id="ARBA00022833"/>
    </source>
</evidence>
<gene>
    <name evidence="7" type="primary">gloB</name>
    <name evidence="9" type="ORF">BTA35_0206320</name>
</gene>
<proteinExistence type="inferred from homology"/>
<keyword evidence="5 7" id="KW-0378">Hydrolase</keyword>
<evidence type="ECO:0000256" key="5">
    <source>
        <dbReference type="ARBA" id="ARBA00022801"/>
    </source>
</evidence>
<keyword evidence="10" id="KW-1185">Reference proteome</keyword>
<dbReference type="Pfam" id="PF00753">
    <property type="entry name" value="Lactamase_B"/>
    <property type="match status" value="1"/>
</dbReference>
<organism evidence="9 10">
    <name type="scientific">Oceanospirillum linum</name>
    <dbReference type="NCBI Taxonomy" id="966"/>
    <lineage>
        <taxon>Bacteria</taxon>
        <taxon>Pseudomonadati</taxon>
        <taxon>Pseudomonadota</taxon>
        <taxon>Gammaproteobacteria</taxon>
        <taxon>Oceanospirillales</taxon>
        <taxon>Oceanospirillaceae</taxon>
        <taxon>Oceanospirillum</taxon>
    </lineage>
</organism>
<feature type="binding site" evidence="7">
    <location>
        <position position="108"/>
    </location>
    <ligand>
        <name>Zn(2+)</name>
        <dbReference type="ChEBI" id="CHEBI:29105"/>
        <label>1</label>
    </ligand>
</feature>
<evidence type="ECO:0000256" key="4">
    <source>
        <dbReference type="ARBA" id="ARBA00022723"/>
    </source>
</evidence>
<feature type="domain" description="Metallo-beta-lactamase" evidence="8">
    <location>
        <begin position="12"/>
        <end position="165"/>
    </location>
</feature>
<dbReference type="Proteomes" id="UP000190064">
    <property type="component" value="Unassembled WGS sequence"/>
</dbReference>
<evidence type="ECO:0000259" key="8">
    <source>
        <dbReference type="SMART" id="SM00849"/>
    </source>
</evidence>
<evidence type="ECO:0000256" key="3">
    <source>
        <dbReference type="ARBA" id="ARBA00006759"/>
    </source>
</evidence>
<dbReference type="SUPFAM" id="SSF56281">
    <property type="entry name" value="Metallo-hydrolase/oxidoreductase"/>
    <property type="match status" value="1"/>
</dbReference>
<protein>
    <recommendedName>
        <fullName evidence="7">Hydroxyacylglutathione hydrolase</fullName>
        <ecNumber evidence="7">3.1.2.6</ecNumber>
    </recommendedName>
    <alternativeName>
        <fullName evidence="7">Glyoxalase II</fullName>
        <shortName evidence="7">Glx II</shortName>
    </alternativeName>
</protein>
<dbReference type="STRING" id="966.BTA35_0206320"/>
<dbReference type="InterPro" id="IPR035680">
    <property type="entry name" value="Clx_II_MBL"/>
</dbReference>
<dbReference type="PANTHER" id="PTHR43705">
    <property type="entry name" value="HYDROXYACYLGLUTATHIONE HYDROLASE"/>
    <property type="match status" value="1"/>
</dbReference>
<dbReference type="EC" id="3.1.2.6" evidence="7"/>
<comment type="cofactor">
    <cofactor evidence="7">
        <name>Zn(2+)</name>
        <dbReference type="ChEBI" id="CHEBI:29105"/>
    </cofactor>
    <text evidence="7">Binds 2 Zn(2+) ions per subunit.</text>
</comment>
<comment type="similarity">
    <text evidence="3 7">Belongs to the metallo-beta-lactamase superfamily. Glyoxalase II family.</text>
</comment>
<dbReference type="GO" id="GO:0004416">
    <property type="term" value="F:hydroxyacylglutathione hydrolase activity"/>
    <property type="evidence" value="ECO:0007669"/>
    <property type="project" value="UniProtKB-UniRule"/>
</dbReference>
<feature type="binding site" evidence="7">
    <location>
        <position position="59"/>
    </location>
    <ligand>
        <name>Zn(2+)</name>
        <dbReference type="ChEBI" id="CHEBI:29105"/>
        <label>2</label>
    </ligand>
</feature>
<feature type="binding site" evidence="7">
    <location>
        <position position="165"/>
    </location>
    <ligand>
        <name>Zn(2+)</name>
        <dbReference type="ChEBI" id="CHEBI:29105"/>
        <label>2</label>
    </ligand>
</feature>
<dbReference type="InterPro" id="IPR017782">
    <property type="entry name" value="Hydroxyacylglutathione_Hdrlase"/>
</dbReference>
<keyword evidence="4 7" id="KW-0479">Metal-binding</keyword>
<dbReference type="CDD" id="cd07723">
    <property type="entry name" value="hydroxyacylglutathione_hydrolase_MBL-fold"/>
    <property type="match status" value="1"/>
</dbReference>
<feature type="binding site" evidence="7">
    <location>
        <position position="127"/>
    </location>
    <ligand>
        <name>Zn(2+)</name>
        <dbReference type="ChEBI" id="CHEBI:29105"/>
        <label>2</label>
    </ligand>
</feature>
<dbReference type="InterPro" id="IPR050110">
    <property type="entry name" value="Glyoxalase_II_hydrolase"/>
</dbReference>
<evidence type="ECO:0000256" key="7">
    <source>
        <dbReference type="HAMAP-Rule" id="MF_01374"/>
    </source>
</evidence>
<evidence type="ECO:0000256" key="2">
    <source>
        <dbReference type="ARBA" id="ARBA00004963"/>
    </source>
</evidence>
<dbReference type="PIRSF" id="PIRSF005457">
    <property type="entry name" value="Glx"/>
    <property type="match status" value="1"/>
</dbReference>
<dbReference type="NCBIfam" id="TIGR03413">
    <property type="entry name" value="GSH_gloB"/>
    <property type="match status" value="1"/>
</dbReference>
<dbReference type="SMART" id="SM00849">
    <property type="entry name" value="Lactamase_B"/>
    <property type="match status" value="1"/>
</dbReference>